<proteinExistence type="predicted"/>
<accession>A0A0W8F0Z5</accession>
<evidence type="ECO:0008006" key="2">
    <source>
        <dbReference type="Google" id="ProtNLM"/>
    </source>
</evidence>
<dbReference type="InterPro" id="IPR020501">
    <property type="entry name" value="Uncharacterised_AF1218"/>
</dbReference>
<name>A0A0W8F0Z5_9ZZZZ</name>
<evidence type="ECO:0000313" key="1">
    <source>
        <dbReference type="EMBL" id="KUG14564.1"/>
    </source>
</evidence>
<dbReference type="EMBL" id="LNQE01001642">
    <property type="protein sequence ID" value="KUG14564.1"/>
    <property type="molecule type" value="Genomic_DNA"/>
</dbReference>
<dbReference type="Pfam" id="PF10826">
    <property type="entry name" value="DUF2551"/>
    <property type="match status" value="1"/>
</dbReference>
<reference evidence="1" key="1">
    <citation type="journal article" date="2015" name="Proc. Natl. Acad. Sci. U.S.A.">
        <title>Networks of energetic and metabolic interactions define dynamics in microbial communities.</title>
        <authorList>
            <person name="Embree M."/>
            <person name="Liu J.K."/>
            <person name="Al-Bassam M.M."/>
            <person name="Zengler K."/>
        </authorList>
    </citation>
    <scope>NUCLEOTIDE SEQUENCE</scope>
</reference>
<sequence length="102" mass="11727">MRSPHEIRTVIEARLRNYLSRDRTGIRRALLKLFLRLKCLTVAQIHEELTRKFSISYHSVAAMVGIIASKIGILHVTREREATCSIYSLKEQYAAMVARIVS</sequence>
<organism evidence="1">
    <name type="scientific">hydrocarbon metagenome</name>
    <dbReference type="NCBI Taxonomy" id="938273"/>
    <lineage>
        <taxon>unclassified sequences</taxon>
        <taxon>metagenomes</taxon>
        <taxon>ecological metagenomes</taxon>
    </lineage>
</organism>
<comment type="caution">
    <text evidence="1">The sequence shown here is derived from an EMBL/GenBank/DDBJ whole genome shotgun (WGS) entry which is preliminary data.</text>
</comment>
<protein>
    <recommendedName>
        <fullName evidence="2">DUF2551 domain-containing protein</fullName>
    </recommendedName>
</protein>
<dbReference type="AlphaFoldDB" id="A0A0W8F0Z5"/>
<gene>
    <name evidence="1" type="ORF">ASZ90_015786</name>
</gene>